<keyword evidence="6" id="KW-1185">Reference proteome</keyword>
<evidence type="ECO:0000313" key="5">
    <source>
        <dbReference type="EMBL" id="MCT2588385.1"/>
    </source>
</evidence>
<dbReference type="SUPFAM" id="SSF55729">
    <property type="entry name" value="Acyl-CoA N-acyltransferases (Nat)"/>
    <property type="match status" value="1"/>
</dbReference>
<gene>
    <name evidence="5" type="ORF">LHJ74_00215</name>
</gene>
<evidence type="ECO:0000256" key="1">
    <source>
        <dbReference type="ARBA" id="ARBA00022679"/>
    </source>
</evidence>
<dbReference type="PANTHER" id="PTHR43877:SF2">
    <property type="entry name" value="AMINOALKYLPHOSPHONATE N-ACETYLTRANSFERASE-RELATED"/>
    <property type="match status" value="1"/>
</dbReference>
<dbReference type="Gene3D" id="3.40.630.30">
    <property type="match status" value="1"/>
</dbReference>
<dbReference type="Pfam" id="PF00583">
    <property type="entry name" value="Acetyltransf_1"/>
    <property type="match status" value="1"/>
</dbReference>
<organism evidence="5 6">
    <name type="scientific">Streptomyces gossypii</name>
    <dbReference type="NCBI Taxonomy" id="2883101"/>
    <lineage>
        <taxon>Bacteria</taxon>
        <taxon>Bacillati</taxon>
        <taxon>Actinomycetota</taxon>
        <taxon>Actinomycetes</taxon>
        <taxon>Kitasatosporales</taxon>
        <taxon>Streptomycetaceae</taxon>
        <taxon>Streptomyces</taxon>
    </lineage>
</organism>
<accession>A0ABT2JLY8</accession>
<sequence>MTSSPTCPRRCGHHTWTVEPISYDAPQTQELLLRLHDEQTQLYGFADHPADNPAHHFAPPHGLFLIAHDRTTGPVACGGWRLVVPQTAEIKGMYVAPAARGQTLGRTVLRHLETDAQLRDVTRIQLERGAANLVALALYRSHGYTPVPSYRTGRDPRINRAFSKPLTPSGSD</sequence>
<feature type="domain" description="N-acetyltransferase" evidence="4">
    <location>
        <begin position="19"/>
        <end position="167"/>
    </location>
</feature>
<evidence type="ECO:0000256" key="3">
    <source>
        <dbReference type="SAM" id="MobiDB-lite"/>
    </source>
</evidence>
<dbReference type="RefSeq" id="WP_260215291.1">
    <property type="nucleotide sequence ID" value="NZ_JAJAGO010000001.1"/>
</dbReference>
<dbReference type="EMBL" id="JAJAGO010000001">
    <property type="protein sequence ID" value="MCT2588385.1"/>
    <property type="molecule type" value="Genomic_DNA"/>
</dbReference>
<proteinExistence type="predicted"/>
<dbReference type="InterPro" id="IPR016181">
    <property type="entry name" value="Acyl_CoA_acyltransferase"/>
</dbReference>
<evidence type="ECO:0000313" key="6">
    <source>
        <dbReference type="Proteomes" id="UP001156389"/>
    </source>
</evidence>
<evidence type="ECO:0000259" key="4">
    <source>
        <dbReference type="PROSITE" id="PS51186"/>
    </source>
</evidence>
<name>A0ABT2JLY8_9ACTN</name>
<protein>
    <submittedName>
        <fullName evidence="5">GNAT family N-acetyltransferase</fullName>
    </submittedName>
</protein>
<dbReference type="InterPro" id="IPR000182">
    <property type="entry name" value="GNAT_dom"/>
</dbReference>
<comment type="caution">
    <text evidence="5">The sequence shown here is derived from an EMBL/GenBank/DDBJ whole genome shotgun (WGS) entry which is preliminary data.</text>
</comment>
<dbReference type="PANTHER" id="PTHR43877">
    <property type="entry name" value="AMINOALKYLPHOSPHONATE N-ACETYLTRANSFERASE-RELATED-RELATED"/>
    <property type="match status" value="1"/>
</dbReference>
<dbReference type="CDD" id="cd04301">
    <property type="entry name" value="NAT_SF"/>
    <property type="match status" value="1"/>
</dbReference>
<dbReference type="PROSITE" id="PS51186">
    <property type="entry name" value="GNAT"/>
    <property type="match status" value="1"/>
</dbReference>
<keyword evidence="2" id="KW-0012">Acyltransferase</keyword>
<dbReference type="Proteomes" id="UP001156389">
    <property type="component" value="Unassembled WGS sequence"/>
</dbReference>
<reference evidence="5 6" key="1">
    <citation type="submission" date="2021-10" db="EMBL/GenBank/DDBJ databases">
        <title>Streptomyces gossypii sp. nov., isolated from soil collected from cotton field.</title>
        <authorList>
            <person name="Ge X."/>
            <person name="Chen X."/>
            <person name="Liu W."/>
        </authorList>
    </citation>
    <scope>NUCLEOTIDE SEQUENCE [LARGE SCALE GENOMIC DNA]</scope>
    <source>
        <strain evidence="5 6">N2-109</strain>
    </source>
</reference>
<dbReference type="InterPro" id="IPR050832">
    <property type="entry name" value="Bact_Acetyltransf"/>
</dbReference>
<keyword evidence="1" id="KW-0808">Transferase</keyword>
<feature type="region of interest" description="Disordered" evidence="3">
    <location>
        <begin position="149"/>
        <end position="172"/>
    </location>
</feature>
<evidence type="ECO:0000256" key="2">
    <source>
        <dbReference type="ARBA" id="ARBA00023315"/>
    </source>
</evidence>